<name>A0A7I8X0B8_BURXY</name>
<dbReference type="Proteomes" id="UP000582659">
    <property type="component" value="Unassembled WGS sequence"/>
</dbReference>
<keyword evidence="2" id="KW-1185">Reference proteome</keyword>
<dbReference type="Proteomes" id="UP000659654">
    <property type="component" value="Unassembled WGS sequence"/>
</dbReference>
<dbReference type="EMBL" id="CAJFDI010000006">
    <property type="protein sequence ID" value="CAD5234169.1"/>
    <property type="molecule type" value="Genomic_DNA"/>
</dbReference>
<organism evidence="1 2">
    <name type="scientific">Bursaphelenchus xylophilus</name>
    <name type="common">Pinewood nematode worm</name>
    <name type="synonym">Aphelenchoides xylophilus</name>
    <dbReference type="NCBI Taxonomy" id="6326"/>
    <lineage>
        <taxon>Eukaryota</taxon>
        <taxon>Metazoa</taxon>
        <taxon>Ecdysozoa</taxon>
        <taxon>Nematoda</taxon>
        <taxon>Chromadorea</taxon>
        <taxon>Rhabditida</taxon>
        <taxon>Tylenchina</taxon>
        <taxon>Tylenchomorpha</taxon>
        <taxon>Aphelenchoidea</taxon>
        <taxon>Aphelenchoididae</taxon>
        <taxon>Bursaphelenchus</taxon>
    </lineage>
</organism>
<protein>
    <submittedName>
        <fullName evidence="1">(pine wood nematode) hypothetical protein</fullName>
    </submittedName>
</protein>
<sequence>MLLLTLSEKNNWSKEKATAEEPLKETAEPVCILFVIGYLLSLRFTLDYEVAVSQAIRRPICHFLLRDFSGTFVEVMRKCPAGTSYCAARVSNATGLSSLVVDHYEFYCENERNITLNLQIPEAPNQGCYPFGPSGSEFVCFCHEDFCNNKENMEEIFLSFRKFVHLSSAPLPPHVHINNHHVHPQNVLEFQPHLGQVQPITSNIVNEQVIAMSNVETATAPVRKVAANELKSFNPLPRPRQDGTVIRNRAVRDTNRNLRPFETKVKTQQIFLINEDSPKVKHG</sequence>
<evidence type="ECO:0000313" key="1">
    <source>
        <dbReference type="EMBL" id="CAD5234169.1"/>
    </source>
</evidence>
<accession>A0A7I8X0B8</accession>
<proteinExistence type="predicted"/>
<dbReference type="AlphaFoldDB" id="A0A7I8X0B8"/>
<evidence type="ECO:0000313" key="2">
    <source>
        <dbReference type="Proteomes" id="UP000659654"/>
    </source>
</evidence>
<dbReference type="OrthoDB" id="5874201at2759"/>
<comment type="caution">
    <text evidence="1">The sequence shown here is derived from an EMBL/GenBank/DDBJ whole genome shotgun (WGS) entry which is preliminary data.</text>
</comment>
<reference evidence="1" key="1">
    <citation type="submission" date="2020-09" db="EMBL/GenBank/DDBJ databases">
        <authorList>
            <person name="Kikuchi T."/>
        </authorList>
    </citation>
    <scope>NUCLEOTIDE SEQUENCE</scope>
    <source>
        <strain evidence="1">Ka4C1</strain>
    </source>
</reference>
<dbReference type="EMBL" id="CAJFCV020000006">
    <property type="protein sequence ID" value="CAG9129769.1"/>
    <property type="molecule type" value="Genomic_DNA"/>
</dbReference>
<gene>
    <name evidence="1" type="ORF">BXYJ_LOCUS14260</name>
</gene>